<evidence type="ECO:0000256" key="1">
    <source>
        <dbReference type="ARBA" id="ARBA00022670"/>
    </source>
</evidence>
<dbReference type="RefSeq" id="WP_077567140.1">
    <property type="nucleotide sequence ID" value="NZ_MRVI01000001.1"/>
</dbReference>
<sequence>MKKIKRILVLGGIIGFLFSSIPTYATPVTGHTWSSRNITYQNNGSNDFYKNIWTNARDEWNLSTDIFLQAGTNSNFTAGNKNDSSVTWDGRADWTFSIITGYYSTMKTWVNTYYTTQSHYKTANIEGIATHEFGHALGLDHAPFGNPTVMTPSTFEKTSSGALIDGRPNKSPTSWDINTINVLYDKNFAKGQSHEPVLDVPENLLKKAQITQKDLIIKHYSWAYGYSTLEARADDADLIVSGTVKNKLSPLVKNDGETEEAFLQSEIVIEKVIKGVISEGNLINLLQIGGETDTSIIYHENSTELQEGTEVLLYLKKIDDNVYIPINEDESIFIKQDEKSFKNLYDNSLVTLEEASTSIN</sequence>
<accession>A0ABX3JZ59</accession>
<dbReference type="Pfam" id="PF00413">
    <property type="entry name" value="Peptidase_M10"/>
    <property type="match status" value="1"/>
</dbReference>
<dbReference type="SUPFAM" id="SSF55486">
    <property type="entry name" value="Metalloproteases ('zincins'), catalytic domain"/>
    <property type="match status" value="1"/>
</dbReference>
<gene>
    <name evidence="7" type="ORF">BBD40_11060</name>
</gene>
<evidence type="ECO:0000313" key="8">
    <source>
        <dbReference type="Proteomes" id="UP000189059"/>
    </source>
</evidence>
<keyword evidence="5" id="KW-0732">Signal</keyword>
<keyword evidence="1" id="KW-0645">Protease</keyword>
<keyword evidence="3" id="KW-0378">Hydrolase</keyword>
<proteinExistence type="predicted"/>
<evidence type="ECO:0000313" key="7">
    <source>
        <dbReference type="EMBL" id="OOC62354.1"/>
    </source>
</evidence>
<evidence type="ECO:0000259" key="6">
    <source>
        <dbReference type="Pfam" id="PF00413"/>
    </source>
</evidence>
<evidence type="ECO:0000256" key="3">
    <source>
        <dbReference type="ARBA" id="ARBA00022801"/>
    </source>
</evidence>
<name>A0ABX3JZ59_9BACL</name>
<feature type="chain" id="PRO_5047387104" description="Peptidase M10 metallopeptidase domain-containing protein" evidence="5">
    <location>
        <begin position="26"/>
        <end position="360"/>
    </location>
</feature>
<organism evidence="7 8">
    <name type="scientific">Paenibacillus ihbetae</name>
    <dbReference type="NCBI Taxonomy" id="1870820"/>
    <lineage>
        <taxon>Bacteria</taxon>
        <taxon>Bacillati</taxon>
        <taxon>Bacillota</taxon>
        <taxon>Bacilli</taxon>
        <taxon>Bacillales</taxon>
        <taxon>Paenibacillaceae</taxon>
        <taxon>Paenibacillus</taxon>
    </lineage>
</organism>
<keyword evidence="4" id="KW-0862">Zinc</keyword>
<dbReference type="EMBL" id="MRVI01000001">
    <property type="protein sequence ID" value="OOC62354.1"/>
    <property type="molecule type" value="Genomic_DNA"/>
</dbReference>
<protein>
    <recommendedName>
        <fullName evidence="6">Peptidase M10 metallopeptidase domain-containing protein</fullName>
    </recommendedName>
</protein>
<evidence type="ECO:0000256" key="4">
    <source>
        <dbReference type="ARBA" id="ARBA00022833"/>
    </source>
</evidence>
<comment type="caution">
    <text evidence="7">The sequence shown here is derived from an EMBL/GenBank/DDBJ whole genome shotgun (WGS) entry which is preliminary data.</text>
</comment>
<reference evidence="7 8" key="1">
    <citation type="submission" date="2016-12" db="EMBL/GenBank/DDBJ databases">
        <title>Genome sequencing and description of Paenibacillus sp. nov. from high altitude lake in the Indian Trans- Himalayas.</title>
        <authorList>
            <person name="Kiran S."/>
            <person name="Swarnkar M.K."/>
            <person name="Rana A."/>
            <person name="Tewari R."/>
            <person name="Gulati A."/>
        </authorList>
    </citation>
    <scope>NUCLEOTIDE SEQUENCE [LARGE SCALE GENOMIC DNA]</scope>
    <source>
        <strain evidence="7 8">IHBB 9951</strain>
    </source>
</reference>
<keyword evidence="2" id="KW-0479">Metal-binding</keyword>
<feature type="domain" description="Peptidase M10 metallopeptidase" evidence="6">
    <location>
        <begin position="75"/>
        <end position="153"/>
    </location>
</feature>
<evidence type="ECO:0000256" key="5">
    <source>
        <dbReference type="SAM" id="SignalP"/>
    </source>
</evidence>
<dbReference type="InterPro" id="IPR024079">
    <property type="entry name" value="MetalloPept_cat_dom_sf"/>
</dbReference>
<keyword evidence="8" id="KW-1185">Reference proteome</keyword>
<dbReference type="Gene3D" id="3.40.390.10">
    <property type="entry name" value="Collagenase (Catalytic Domain)"/>
    <property type="match status" value="1"/>
</dbReference>
<feature type="signal peptide" evidence="5">
    <location>
        <begin position="1"/>
        <end position="25"/>
    </location>
</feature>
<evidence type="ECO:0000256" key="2">
    <source>
        <dbReference type="ARBA" id="ARBA00022723"/>
    </source>
</evidence>
<dbReference type="Proteomes" id="UP000189059">
    <property type="component" value="Unassembled WGS sequence"/>
</dbReference>
<dbReference type="InterPro" id="IPR001818">
    <property type="entry name" value="Pept_M10_metallopeptidase"/>
</dbReference>